<evidence type="ECO:0000313" key="2">
    <source>
        <dbReference type="Proteomes" id="UP000320421"/>
    </source>
</evidence>
<protein>
    <submittedName>
        <fullName evidence="1">Uncharacterized protein</fullName>
    </submittedName>
</protein>
<accession>A0A517PPS7</accession>
<gene>
    <name evidence="1" type="ORF">HG66A1_31720</name>
</gene>
<dbReference type="EMBL" id="CP036266">
    <property type="protein sequence ID" value="QDT21372.1"/>
    <property type="molecule type" value="Genomic_DNA"/>
</dbReference>
<dbReference type="AlphaFoldDB" id="A0A517PPS7"/>
<dbReference type="Proteomes" id="UP000320421">
    <property type="component" value="Chromosome"/>
</dbReference>
<organism evidence="1 2">
    <name type="scientific">Gimesia chilikensis</name>
    <dbReference type="NCBI Taxonomy" id="2605989"/>
    <lineage>
        <taxon>Bacteria</taxon>
        <taxon>Pseudomonadati</taxon>
        <taxon>Planctomycetota</taxon>
        <taxon>Planctomycetia</taxon>
        <taxon>Planctomycetales</taxon>
        <taxon>Planctomycetaceae</taxon>
        <taxon>Gimesia</taxon>
    </lineage>
</organism>
<keyword evidence="2" id="KW-1185">Reference proteome</keyword>
<sequence length="72" mass="7777">MGLACDSVMVVATLCDQQRQSVLNSDRRTTLKTTGHWLSCLRSAFIRTGQAGLSGEEKTIAGNQSVLLKIPL</sequence>
<name>A0A517PPS7_9PLAN</name>
<proteinExistence type="predicted"/>
<reference evidence="1 2" key="1">
    <citation type="submission" date="2019-02" db="EMBL/GenBank/DDBJ databases">
        <title>Deep-cultivation of Planctomycetes and their phenomic and genomic characterization uncovers novel biology.</title>
        <authorList>
            <person name="Wiegand S."/>
            <person name="Jogler M."/>
            <person name="Boedeker C."/>
            <person name="Pinto D."/>
            <person name="Vollmers J."/>
            <person name="Rivas-Marin E."/>
            <person name="Kohn T."/>
            <person name="Peeters S.H."/>
            <person name="Heuer A."/>
            <person name="Rast P."/>
            <person name="Oberbeckmann S."/>
            <person name="Bunk B."/>
            <person name="Jeske O."/>
            <person name="Meyerdierks A."/>
            <person name="Storesund J.E."/>
            <person name="Kallscheuer N."/>
            <person name="Luecker S."/>
            <person name="Lage O.M."/>
            <person name="Pohl T."/>
            <person name="Merkel B.J."/>
            <person name="Hornburger P."/>
            <person name="Mueller R.-W."/>
            <person name="Bruemmer F."/>
            <person name="Labrenz M."/>
            <person name="Spormann A.M."/>
            <person name="Op den Camp H."/>
            <person name="Overmann J."/>
            <person name="Amann R."/>
            <person name="Jetten M.S.M."/>
            <person name="Mascher T."/>
            <person name="Medema M.H."/>
            <person name="Devos D.P."/>
            <person name="Kaster A.-K."/>
            <person name="Ovreas L."/>
            <person name="Rohde M."/>
            <person name="Galperin M.Y."/>
            <person name="Jogler C."/>
        </authorList>
    </citation>
    <scope>NUCLEOTIDE SEQUENCE [LARGE SCALE GENOMIC DNA]</scope>
    <source>
        <strain evidence="1 2">HG66A1</strain>
    </source>
</reference>
<evidence type="ECO:0000313" key="1">
    <source>
        <dbReference type="EMBL" id="QDT21372.1"/>
    </source>
</evidence>